<feature type="region of interest" description="Disordered" evidence="1">
    <location>
        <begin position="1"/>
        <end position="41"/>
    </location>
</feature>
<dbReference type="Gene3D" id="3.10.129.10">
    <property type="entry name" value="Hotdog Thioesterase"/>
    <property type="match status" value="1"/>
</dbReference>
<evidence type="ECO:0008006" key="4">
    <source>
        <dbReference type="Google" id="ProtNLM"/>
    </source>
</evidence>
<dbReference type="RefSeq" id="XP_062649928.1">
    <property type="nucleotide sequence ID" value="XM_062790445.1"/>
</dbReference>
<keyword evidence="3" id="KW-1185">Reference proteome</keyword>
<evidence type="ECO:0000256" key="1">
    <source>
        <dbReference type="SAM" id="MobiDB-lite"/>
    </source>
</evidence>
<dbReference type="GeneID" id="87827215"/>
<reference evidence="2" key="1">
    <citation type="journal article" date="2023" name="Mol. Phylogenet. Evol.">
        <title>Genome-scale phylogeny and comparative genomics of the fungal order Sordariales.</title>
        <authorList>
            <person name="Hensen N."/>
            <person name="Bonometti L."/>
            <person name="Westerberg I."/>
            <person name="Brannstrom I.O."/>
            <person name="Guillou S."/>
            <person name="Cros-Aarteil S."/>
            <person name="Calhoun S."/>
            <person name="Haridas S."/>
            <person name="Kuo A."/>
            <person name="Mondo S."/>
            <person name="Pangilinan J."/>
            <person name="Riley R."/>
            <person name="LaButti K."/>
            <person name="Andreopoulos B."/>
            <person name="Lipzen A."/>
            <person name="Chen C."/>
            <person name="Yan M."/>
            <person name="Daum C."/>
            <person name="Ng V."/>
            <person name="Clum A."/>
            <person name="Steindorff A."/>
            <person name="Ohm R.A."/>
            <person name="Martin F."/>
            <person name="Silar P."/>
            <person name="Natvig D.O."/>
            <person name="Lalanne C."/>
            <person name="Gautier V."/>
            <person name="Ament-Velasquez S.L."/>
            <person name="Kruys A."/>
            <person name="Hutchinson M.I."/>
            <person name="Powell A.J."/>
            <person name="Barry K."/>
            <person name="Miller A.N."/>
            <person name="Grigoriev I.V."/>
            <person name="Debuchy R."/>
            <person name="Gladieux P."/>
            <person name="Hiltunen Thoren M."/>
            <person name="Johannesson H."/>
        </authorList>
    </citation>
    <scope>NUCLEOTIDE SEQUENCE</scope>
    <source>
        <strain evidence="2">CBS 731.68</strain>
    </source>
</reference>
<name>A0AAN6Z5U6_9PEZI</name>
<evidence type="ECO:0000313" key="3">
    <source>
        <dbReference type="Proteomes" id="UP001302602"/>
    </source>
</evidence>
<gene>
    <name evidence="2" type="ORF">N657DRAFT_614653</name>
</gene>
<proteinExistence type="predicted"/>
<dbReference type="InterPro" id="IPR029069">
    <property type="entry name" value="HotDog_dom_sf"/>
</dbReference>
<comment type="caution">
    <text evidence="2">The sequence shown here is derived from an EMBL/GenBank/DDBJ whole genome shotgun (WGS) entry which is preliminary data.</text>
</comment>
<reference evidence="2" key="2">
    <citation type="submission" date="2023-05" db="EMBL/GenBank/DDBJ databases">
        <authorList>
            <consortium name="Lawrence Berkeley National Laboratory"/>
            <person name="Steindorff A."/>
            <person name="Hensen N."/>
            <person name="Bonometti L."/>
            <person name="Westerberg I."/>
            <person name="Brannstrom I.O."/>
            <person name="Guillou S."/>
            <person name="Cros-Aarteil S."/>
            <person name="Calhoun S."/>
            <person name="Haridas S."/>
            <person name="Kuo A."/>
            <person name="Mondo S."/>
            <person name="Pangilinan J."/>
            <person name="Riley R."/>
            <person name="Labutti K."/>
            <person name="Andreopoulos B."/>
            <person name="Lipzen A."/>
            <person name="Chen C."/>
            <person name="Yanf M."/>
            <person name="Daum C."/>
            <person name="Ng V."/>
            <person name="Clum A."/>
            <person name="Ohm R."/>
            <person name="Martin F."/>
            <person name="Silar P."/>
            <person name="Natvig D."/>
            <person name="Lalanne C."/>
            <person name="Gautier V."/>
            <person name="Ament-Velasquez S.L."/>
            <person name="Kruys A."/>
            <person name="Hutchinson M.I."/>
            <person name="Powell A.J."/>
            <person name="Barry K."/>
            <person name="Miller A.N."/>
            <person name="Grigoriev I.V."/>
            <person name="Debuchy R."/>
            <person name="Gladieux P."/>
            <person name="Thoren M.H."/>
            <person name="Johannesson H."/>
        </authorList>
    </citation>
    <scope>NUCLEOTIDE SEQUENCE</scope>
    <source>
        <strain evidence="2">CBS 731.68</strain>
    </source>
</reference>
<dbReference type="SUPFAM" id="SSF54637">
    <property type="entry name" value="Thioesterase/thiol ester dehydrase-isomerase"/>
    <property type="match status" value="1"/>
</dbReference>
<feature type="region of interest" description="Disordered" evidence="1">
    <location>
        <begin position="105"/>
        <end position="130"/>
    </location>
</feature>
<dbReference type="EMBL" id="MU853225">
    <property type="protein sequence ID" value="KAK4126157.1"/>
    <property type="molecule type" value="Genomic_DNA"/>
</dbReference>
<dbReference type="Proteomes" id="UP001302602">
    <property type="component" value="Unassembled WGS sequence"/>
</dbReference>
<organism evidence="2 3">
    <name type="scientific">Parathielavia appendiculata</name>
    <dbReference type="NCBI Taxonomy" id="2587402"/>
    <lineage>
        <taxon>Eukaryota</taxon>
        <taxon>Fungi</taxon>
        <taxon>Dikarya</taxon>
        <taxon>Ascomycota</taxon>
        <taxon>Pezizomycotina</taxon>
        <taxon>Sordariomycetes</taxon>
        <taxon>Sordariomycetidae</taxon>
        <taxon>Sordariales</taxon>
        <taxon>Chaetomiaceae</taxon>
        <taxon>Parathielavia</taxon>
    </lineage>
</organism>
<accession>A0AAN6Z5U6</accession>
<evidence type="ECO:0000313" key="2">
    <source>
        <dbReference type="EMBL" id="KAK4126157.1"/>
    </source>
</evidence>
<protein>
    <recommendedName>
        <fullName evidence="4">Thioesterase domain-containing protein</fullName>
    </recommendedName>
</protein>
<sequence length="192" mass="21019">MGPLRKPTAQQPQPCPQHESEQIVKRPNHSGPEDHNQYNPDPLGHFLTIPWAATMLTDPAAFDIIVSDRRLVLSREHQFVRSVMSSETTVRACVTFCLKLPPNEEAGQKGVRPPISKSKKLLSGGGPENGEDPERPFLIYNVLIDLGVGLSSFRGMLHGGAMAALLDEAMCAAVNNQSSEFSRRIPPSTQRG</sequence>
<dbReference type="AlphaFoldDB" id="A0AAN6Z5U6"/>